<keyword evidence="3" id="KW-1185">Reference proteome</keyword>
<dbReference type="EMBL" id="LJYW01000001">
    <property type="protein sequence ID" value="KPL54473.1"/>
    <property type="molecule type" value="Genomic_DNA"/>
</dbReference>
<feature type="transmembrane region" description="Helical" evidence="1">
    <location>
        <begin position="81"/>
        <end position="103"/>
    </location>
</feature>
<comment type="caution">
    <text evidence="2">The sequence shown here is derived from an EMBL/GenBank/DDBJ whole genome shotgun (WGS) entry which is preliminary data.</text>
</comment>
<name>A0A0N8GFJ2_9HYPH</name>
<dbReference type="STRING" id="665126.ABB55_21500"/>
<keyword evidence="1" id="KW-1133">Transmembrane helix</keyword>
<feature type="transmembrane region" description="Helical" evidence="1">
    <location>
        <begin position="56"/>
        <end position="75"/>
    </location>
</feature>
<dbReference type="Proteomes" id="UP000048984">
    <property type="component" value="Unassembled WGS sequence"/>
</dbReference>
<keyword evidence="1" id="KW-0812">Transmembrane</keyword>
<evidence type="ECO:0000313" key="3">
    <source>
        <dbReference type="Proteomes" id="UP000048984"/>
    </source>
</evidence>
<protein>
    <submittedName>
        <fullName evidence="2">Uncharacterized protein</fullName>
    </submittedName>
</protein>
<evidence type="ECO:0000313" key="2">
    <source>
        <dbReference type="EMBL" id="KPL54473.1"/>
    </source>
</evidence>
<feature type="transmembrane region" description="Helical" evidence="1">
    <location>
        <begin position="172"/>
        <end position="193"/>
    </location>
</feature>
<accession>A0A0N8GFJ2</accession>
<organism evidence="2 3">
    <name type="scientific">Prosthecodimorpha hirschii</name>
    <dbReference type="NCBI Taxonomy" id="665126"/>
    <lineage>
        <taxon>Bacteria</taxon>
        <taxon>Pseudomonadati</taxon>
        <taxon>Pseudomonadota</taxon>
        <taxon>Alphaproteobacteria</taxon>
        <taxon>Hyphomicrobiales</taxon>
        <taxon>Ancalomicrobiaceae</taxon>
        <taxon>Prosthecodimorpha</taxon>
    </lineage>
</organism>
<feature type="transmembrane region" description="Helical" evidence="1">
    <location>
        <begin position="140"/>
        <end position="160"/>
    </location>
</feature>
<gene>
    <name evidence="2" type="ORF">ABB55_21500</name>
</gene>
<reference evidence="2 3" key="2">
    <citation type="submission" date="2015-10" db="EMBL/GenBank/DDBJ databases">
        <title>Draft Genome Sequence of Prosthecomicrobium hirschii ATCC 27832.</title>
        <authorList>
            <person name="Daniel J."/>
            <person name="Givan S.A."/>
            <person name="Brun Y.V."/>
            <person name="Brown P.J."/>
        </authorList>
    </citation>
    <scope>NUCLEOTIDE SEQUENCE [LARGE SCALE GENOMIC DNA]</scope>
    <source>
        <strain evidence="2 3">16</strain>
    </source>
</reference>
<proteinExistence type="predicted"/>
<keyword evidence="1" id="KW-0472">Membrane</keyword>
<dbReference type="AlphaFoldDB" id="A0A0N8GFJ2"/>
<sequence>MSLRALFPRLPDYRFADSDGRLAFVPLAAFSVFGPVKAYAADEALRDAVEERQRTVRLMASLAIGLVMPVVVVGFDHRLSIPALATAVAISMFAFTIATLVRLRLDWRDAAGRPTVPTPALRWPLSPSELLFRPKASRRMLIVAALFWGALLALFLIPGFGEQASMTPDARIALACLLAAFLALSLIHLVATLRRHPASMG</sequence>
<reference evidence="2 3" key="1">
    <citation type="submission" date="2015-09" db="EMBL/GenBank/DDBJ databases">
        <authorList>
            <consortium name="Swine Surveillance"/>
        </authorList>
    </citation>
    <scope>NUCLEOTIDE SEQUENCE [LARGE SCALE GENOMIC DNA]</scope>
    <source>
        <strain evidence="2 3">16</strain>
    </source>
</reference>
<evidence type="ECO:0000256" key="1">
    <source>
        <dbReference type="SAM" id="Phobius"/>
    </source>
</evidence>
<dbReference type="RefSeq" id="WP_054360640.1">
    <property type="nucleotide sequence ID" value="NZ_LJYW01000001.1"/>
</dbReference>